<comment type="similarity">
    <text evidence="1">Belongs to the protein-tyrosine phosphatase family. Non-receptor class subfamily.</text>
</comment>
<feature type="domain" description="Tyrosine specific protein phosphatases" evidence="3">
    <location>
        <begin position="75"/>
        <end position="133"/>
    </location>
</feature>
<dbReference type="Pfam" id="PF00782">
    <property type="entry name" value="DSPc"/>
    <property type="match status" value="1"/>
</dbReference>
<dbReference type="GO" id="GO:1990444">
    <property type="term" value="F:F-box domain binding"/>
    <property type="evidence" value="ECO:0007669"/>
    <property type="project" value="TreeGrafter"/>
</dbReference>
<dbReference type="PROSITE" id="PS50056">
    <property type="entry name" value="TYR_PHOSPHATASE_2"/>
    <property type="match status" value="1"/>
</dbReference>
<dbReference type="GO" id="GO:0062026">
    <property type="term" value="P:negative regulation of SCF-dependent proteasomal ubiquitin-dependent catabolic process"/>
    <property type="evidence" value="ECO:0007669"/>
    <property type="project" value="TreeGrafter"/>
</dbReference>
<dbReference type="Proteomes" id="UP000014500">
    <property type="component" value="Unassembled WGS sequence"/>
</dbReference>
<dbReference type="Gene3D" id="3.90.190.10">
    <property type="entry name" value="Protein tyrosine phosphatase superfamily"/>
    <property type="match status" value="1"/>
</dbReference>
<evidence type="ECO:0008006" key="6">
    <source>
        <dbReference type="Google" id="ProtNLM"/>
    </source>
</evidence>
<dbReference type="EnsemblMetazoa" id="SMAR015299-RA">
    <property type="protein sequence ID" value="SMAR015299-PA"/>
    <property type="gene ID" value="SMAR015299"/>
</dbReference>
<accession>T1JN70</accession>
<dbReference type="FunFam" id="3.90.190.10:FF:000036">
    <property type="entry name" value="Serine/threonine/tyrosine-interacting protein a"/>
    <property type="match status" value="1"/>
</dbReference>
<dbReference type="PANTHER" id="PTHR46588">
    <property type="entry name" value="SERINE/THREONINE/TYROSINE-INTERACTING PROTEIN"/>
    <property type="match status" value="1"/>
</dbReference>
<dbReference type="InterPro" id="IPR052449">
    <property type="entry name" value="STYX-Interacting_Phosphatase"/>
</dbReference>
<dbReference type="GO" id="GO:0005654">
    <property type="term" value="C:nucleoplasm"/>
    <property type="evidence" value="ECO:0007669"/>
    <property type="project" value="TreeGrafter"/>
</dbReference>
<reference evidence="5" key="1">
    <citation type="submission" date="2011-05" db="EMBL/GenBank/DDBJ databases">
        <authorList>
            <person name="Richards S.R."/>
            <person name="Qu J."/>
            <person name="Jiang H."/>
            <person name="Jhangiani S.N."/>
            <person name="Agravi P."/>
            <person name="Goodspeed R."/>
            <person name="Gross S."/>
            <person name="Mandapat C."/>
            <person name="Jackson L."/>
            <person name="Mathew T."/>
            <person name="Pu L."/>
            <person name="Thornton R."/>
            <person name="Saada N."/>
            <person name="Wilczek-Boney K.B."/>
            <person name="Lee S."/>
            <person name="Kovar C."/>
            <person name="Wu Y."/>
            <person name="Scherer S.E."/>
            <person name="Worley K.C."/>
            <person name="Muzny D.M."/>
            <person name="Gibbs R."/>
        </authorList>
    </citation>
    <scope>NUCLEOTIDE SEQUENCE</scope>
    <source>
        <strain evidence="5">Brora</strain>
    </source>
</reference>
<evidence type="ECO:0000259" key="2">
    <source>
        <dbReference type="PROSITE" id="PS50054"/>
    </source>
</evidence>
<dbReference type="SMART" id="SM00195">
    <property type="entry name" value="DSPc"/>
    <property type="match status" value="1"/>
</dbReference>
<dbReference type="PANTHER" id="PTHR46588:SF1">
    <property type="entry name" value="SERINE_THREONINE_TYROSINE-INTERACTING PROTEIN"/>
    <property type="match status" value="1"/>
</dbReference>
<dbReference type="PhylomeDB" id="T1JN70"/>
<dbReference type="PROSITE" id="PS50054">
    <property type="entry name" value="TYR_PHOSPHATASE_DUAL"/>
    <property type="match status" value="1"/>
</dbReference>
<dbReference type="GO" id="GO:0005737">
    <property type="term" value="C:cytoplasm"/>
    <property type="evidence" value="ECO:0007669"/>
    <property type="project" value="TreeGrafter"/>
</dbReference>
<dbReference type="InterPro" id="IPR000387">
    <property type="entry name" value="Tyr_Pase_dom"/>
</dbReference>
<dbReference type="STRING" id="126957.T1JN70"/>
<protein>
    <recommendedName>
        <fullName evidence="6">Tyrosine-protein phosphatase domain-containing protein</fullName>
    </recommendedName>
</protein>
<dbReference type="SUPFAM" id="SSF52799">
    <property type="entry name" value="(Phosphotyrosine protein) phosphatases II"/>
    <property type="match status" value="1"/>
</dbReference>
<evidence type="ECO:0000313" key="4">
    <source>
        <dbReference type="EnsemblMetazoa" id="SMAR015299-PA"/>
    </source>
</evidence>
<dbReference type="OMA" id="SAMKSKX"/>
<organism evidence="4 5">
    <name type="scientific">Strigamia maritima</name>
    <name type="common">European centipede</name>
    <name type="synonym">Geophilus maritimus</name>
    <dbReference type="NCBI Taxonomy" id="126957"/>
    <lineage>
        <taxon>Eukaryota</taxon>
        <taxon>Metazoa</taxon>
        <taxon>Ecdysozoa</taxon>
        <taxon>Arthropoda</taxon>
        <taxon>Myriapoda</taxon>
        <taxon>Chilopoda</taxon>
        <taxon>Pleurostigmophora</taxon>
        <taxon>Geophilomorpha</taxon>
        <taxon>Linotaeniidae</taxon>
        <taxon>Strigamia</taxon>
    </lineage>
</organism>
<keyword evidence="5" id="KW-1185">Reference proteome</keyword>
<evidence type="ECO:0000256" key="1">
    <source>
        <dbReference type="ARBA" id="ARBA00009649"/>
    </source>
</evidence>
<feature type="domain" description="Tyrosine-protein phosphatase" evidence="2">
    <location>
        <begin position="7"/>
        <end position="155"/>
    </location>
</feature>
<dbReference type="AlphaFoldDB" id="T1JN70"/>
<evidence type="ECO:0000313" key="5">
    <source>
        <dbReference type="Proteomes" id="UP000014500"/>
    </source>
</evidence>
<reference evidence="4" key="2">
    <citation type="submission" date="2015-02" db="UniProtKB">
        <authorList>
            <consortium name="EnsemblMetazoa"/>
        </authorList>
    </citation>
    <scope>IDENTIFICATION</scope>
</reference>
<dbReference type="EMBL" id="JH431071">
    <property type="status" value="NOT_ANNOTATED_CDS"/>
    <property type="molecule type" value="Genomic_DNA"/>
</dbReference>
<name>T1JN70_STRMM</name>
<proteinExistence type="inferred from homology"/>
<dbReference type="InterPro" id="IPR029021">
    <property type="entry name" value="Prot-tyrosine_phosphatase-like"/>
</dbReference>
<dbReference type="InterPro" id="IPR000340">
    <property type="entry name" value="Dual-sp_phosphatase_cat-dom"/>
</dbReference>
<evidence type="ECO:0000259" key="3">
    <source>
        <dbReference type="PROSITE" id="PS50056"/>
    </source>
</evidence>
<dbReference type="InterPro" id="IPR020422">
    <property type="entry name" value="TYR_PHOSPHATASE_DUAL_dom"/>
</dbReference>
<dbReference type="HOGENOM" id="CLU_027074_7_0_1"/>
<dbReference type="eggNOG" id="KOG1716">
    <property type="taxonomic scope" value="Eukaryota"/>
</dbReference>
<sequence length="210" mass="23988">MDPPEFPPVPQLDEGLDWTYAMRRDMQCELLMETKVTHIVCIRQAVEAHFIRPNFPELFKYLVLDIADCVTENIIQHFPKVKKFLDDCWQLGGIALVHGNAGISRSAALVISYIMEKYGLSYKAAFLLVQQKRFCINPNDGFAQQLKEYEPIYRAKRTLQNGQTSQQTGKFKRRIEEVDQDGDGLDLTSSEDSCIEKMDCSESAEIGEIT</sequence>
<dbReference type="GO" id="GO:0070372">
    <property type="term" value="P:regulation of ERK1 and ERK2 cascade"/>
    <property type="evidence" value="ECO:0007669"/>
    <property type="project" value="TreeGrafter"/>
</dbReference>